<accession>A0A7C5XJZ8</accession>
<gene>
    <name evidence="1" type="ORF">ENM84_01830</name>
</gene>
<organism evidence="1">
    <name type="scientific">Ignisphaera aggregans</name>
    <dbReference type="NCBI Taxonomy" id="334771"/>
    <lineage>
        <taxon>Archaea</taxon>
        <taxon>Thermoproteota</taxon>
        <taxon>Thermoprotei</taxon>
        <taxon>Desulfurococcales</taxon>
        <taxon>Desulfurococcaceae</taxon>
        <taxon>Ignisphaera</taxon>
    </lineage>
</organism>
<protein>
    <recommendedName>
        <fullName evidence="2">ATPase</fullName>
    </recommendedName>
</protein>
<name>A0A7C5XJZ8_9CREN</name>
<dbReference type="EMBL" id="DRZI01000069">
    <property type="protein sequence ID" value="HHP81386.1"/>
    <property type="molecule type" value="Genomic_DNA"/>
</dbReference>
<sequence>MVNVLVSGLLIYDSGKTWLGVSLVKRLLSQGINVGVYKPVAGHNAWSQYLTVVESFRRAVLVGEDVIRYASILGDVNLSLINPIDMLLAPPDLLYYIDSDVYRYLDDLENQFKQIVLARITLCSKELTEHFIFRNNLANVSPLLKNEIERLSTRLNAIDSNIDYFLQKLRSRDIEDELLICLEKIGMKSDVVVIESFNNAIAPFRKILDNVDMIFIVAPTIVAVYRDIKDVLRIVDESIDRYGEKGFETTYLLSKLKPNATYYIKPRLNIDEYDESIDRLAKMISSNR</sequence>
<evidence type="ECO:0000313" key="1">
    <source>
        <dbReference type="EMBL" id="HHP81386.1"/>
    </source>
</evidence>
<proteinExistence type="predicted"/>
<dbReference type="AlphaFoldDB" id="A0A7C5XJZ8"/>
<comment type="caution">
    <text evidence="1">The sequence shown here is derived from an EMBL/GenBank/DDBJ whole genome shotgun (WGS) entry which is preliminary data.</text>
</comment>
<reference evidence="1" key="1">
    <citation type="journal article" date="2020" name="mSystems">
        <title>Genome- and Community-Level Interaction Insights into Carbon Utilization and Element Cycling Functions of Hydrothermarchaeota in Hydrothermal Sediment.</title>
        <authorList>
            <person name="Zhou Z."/>
            <person name="Liu Y."/>
            <person name="Xu W."/>
            <person name="Pan J."/>
            <person name="Luo Z.H."/>
            <person name="Li M."/>
        </authorList>
    </citation>
    <scope>NUCLEOTIDE SEQUENCE [LARGE SCALE GENOMIC DNA]</scope>
    <source>
        <strain evidence="1">SpSt-1121</strain>
    </source>
</reference>
<evidence type="ECO:0008006" key="2">
    <source>
        <dbReference type="Google" id="ProtNLM"/>
    </source>
</evidence>